<keyword evidence="1" id="KW-0812">Transmembrane</keyword>
<dbReference type="AlphaFoldDB" id="W7RPD0"/>
<accession>W7RPD0</accession>
<name>W7RPD0_LYSSH</name>
<keyword evidence="1" id="KW-1133">Transmembrane helix</keyword>
<sequence>MKDIIEIILCVINAFMFFCVWLFLSVFLSAGDEWWSLYMFNM</sequence>
<organism evidence="2 3">
    <name type="scientific">Lysinibacillus sphaericus CBAM5</name>
    <dbReference type="NCBI Taxonomy" id="1400869"/>
    <lineage>
        <taxon>Bacteria</taxon>
        <taxon>Bacillati</taxon>
        <taxon>Bacillota</taxon>
        <taxon>Bacilli</taxon>
        <taxon>Bacillales</taxon>
        <taxon>Bacillaceae</taxon>
        <taxon>Lysinibacillus</taxon>
    </lineage>
</organism>
<gene>
    <name evidence="2" type="ORF">P799_11605</name>
</gene>
<dbReference type="HOGENOM" id="CLU_3253685_0_0_9"/>
<dbReference type="Proteomes" id="UP000023555">
    <property type="component" value="Unassembled WGS sequence"/>
</dbReference>
<protein>
    <submittedName>
        <fullName evidence="2">Uncharacterized protein</fullName>
    </submittedName>
</protein>
<dbReference type="EMBL" id="AYKQ01000009">
    <property type="protein sequence ID" value="EWH33457.1"/>
    <property type="molecule type" value="Genomic_DNA"/>
</dbReference>
<feature type="transmembrane region" description="Helical" evidence="1">
    <location>
        <begin position="7"/>
        <end position="30"/>
    </location>
</feature>
<reference evidence="2 3" key="1">
    <citation type="journal article" date="2015" name="Stand. Genomic Sci.">
        <title>Genome sequence and description of the mosquitocidal and heavy metal tolerant strain Lysinibacillus sphaericus CBAM5.</title>
        <authorList>
            <person name="Pena-Montenegro T.D."/>
            <person name="Lozano L."/>
            <person name="Dussan J."/>
        </authorList>
    </citation>
    <scope>NUCLEOTIDE SEQUENCE [LARGE SCALE GENOMIC DNA]</scope>
    <source>
        <strain evidence="2">CBAM5</strain>
    </source>
</reference>
<comment type="caution">
    <text evidence="2">The sequence shown here is derived from an EMBL/GenBank/DDBJ whole genome shotgun (WGS) entry which is preliminary data.</text>
</comment>
<evidence type="ECO:0000313" key="2">
    <source>
        <dbReference type="EMBL" id="EWH33457.1"/>
    </source>
</evidence>
<proteinExistence type="predicted"/>
<evidence type="ECO:0000256" key="1">
    <source>
        <dbReference type="SAM" id="Phobius"/>
    </source>
</evidence>
<evidence type="ECO:0000313" key="3">
    <source>
        <dbReference type="Proteomes" id="UP000023555"/>
    </source>
</evidence>
<keyword evidence="1" id="KW-0472">Membrane</keyword>